<comment type="caution">
    <text evidence="7">The sequence shown here is derived from an EMBL/GenBank/DDBJ whole genome shotgun (WGS) entry which is preliminary data.</text>
</comment>
<dbReference type="GO" id="GO:0016740">
    <property type="term" value="F:transferase activity"/>
    <property type="evidence" value="ECO:0007669"/>
    <property type="project" value="UniProtKB-KW"/>
</dbReference>
<dbReference type="InterPro" id="IPR029062">
    <property type="entry name" value="Class_I_gatase-like"/>
</dbReference>
<evidence type="ECO:0000256" key="4">
    <source>
        <dbReference type="ARBA" id="ARBA00038493"/>
    </source>
</evidence>
<dbReference type="GO" id="GO:0019243">
    <property type="term" value="P:methylglyoxal catabolic process to D-lactate via S-lactoyl-glutathione"/>
    <property type="evidence" value="ECO:0007669"/>
    <property type="project" value="TreeGrafter"/>
</dbReference>
<dbReference type="Gene3D" id="3.40.50.880">
    <property type="match status" value="1"/>
</dbReference>
<dbReference type="Proteomes" id="UP000244722">
    <property type="component" value="Unassembled WGS sequence"/>
</dbReference>
<evidence type="ECO:0000256" key="1">
    <source>
        <dbReference type="ARBA" id="ARBA00013134"/>
    </source>
</evidence>
<evidence type="ECO:0000259" key="6">
    <source>
        <dbReference type="Pfam" id="PF01965"/>
    </source>
</evidence>
<comment type="similarity">
    <text evidence="4">Belongs to the peptidase C56 family. HSP31-like subfamily.</text>
</comment>
<dbReference type="EC" id="4.2.1.130" evidence="1"/>
<evidence type="ECO:0000313" key="7">
    <source>
        <dbReference type="EMBL" id="PUU72393.1"/>
    </source>
</evidence>
<dbReference type="AlphaFoldDB" id="A0A2T6ZA94"/>
<sequence>MAPKVLFVLTSQKVHDETGRPIGWFLPEFAHPYHLLAPHITIDVASPAGGEAPLDPNSVEMFKTDDIAVKFLSEKQELWKNTIKLENVNAEDYDGIFFVGGHGPMFDIARAPIVVSLVKSLADANKLVAAVCHGSAALLDVKLSDGKLLVDGEPVTGFSNAEEDAIGFSGEMPFMLETDLVKNGAKYEKADQPLGAHVCIGRGGKLVTGQNPASGLGVGEKMKVALGV</sequence>
<keyword evidence="7" id="KW-0315">Glutamine amidotransferase</keyword>
<reference evidence="7 8" key="1">
    <citation type="submission" date="2017-04" db="EMBL/GenBank/DDBJ databases">
        <title>Draft genome sequence of Tuber borchii Vittad., a whitish edible truffle.</title>
        <authorList>
            <consortium name="DOE Joint Genome Institute"/>
            <person name="Murat C."/>
            <person name="Kuo A."/>
            <person name="Barry K.W."/>
            <person name="Clum A."/>
            <person name="Dockter R.B."/>
            <person name="Fauchery L."/>
            <person name="Iotti M."/>
            <person name="Kohler A."/>
            <person name="Labutti K."/>
            <person name="Lindquist E.A."/>
            <person name="Lipzen A."/>
            <person name="Ohm R.A."/>
            <person name="Wang M."/>
            <person name="Grigoriev I.V."/>
            <person name="Zambonelli A."/>
            <person name="Martin F.M."/>
        </authorList>
    </citation>
    <scope>NUCLEOTIDE SEQUENCE [LARGE SCALE GENOMIC DNA]</scope>
    <source>
        <strain evidence="7 8">Tbo3840</strain>
    </source>
</reference>
<dbReference type="PANTHER" id="PTHR48094:SF11">
    <property type="entry name" value="GLUTATHIONE-INDEPENDENT GLYOXALASE HSP31-RELATED"/>
    <property type="match status" value="1"/>
</dbReference>
<feature type="domain" description="DJ-1/PfpI" evidence="6">
    <location>
        <begin position="81"/>
        <end position="147"/>
    </location>
</feature>
<evidence type="ECO:0000256" key="2">
    <source>
        <dbReference type="ARBA" id="ARBA00023016"/>
    </source>
</evidence>
<dbReference type="GO" id="GO:0019172">
    <property type="term" value="F:glyoxalase III activity"/>
    <property type="evidence" value="ECO:0007669"/>
    <property type="project" value="UniProtKB-EC"/>
</dbReference>
<evidence type="ECO:0000256" key="3">
    <source>
        <dbReference type="ARBA" id="ARBA00023239"/>
    </source>
</evidence>
<accession>A0A2T6ZA94</accession>
<name>A0A2T6ZA94_TUBBO</name>
<organism evidence="7 8">
    <name type="scientific">Tuber borchii</name>
    <name type="common">White truffle</name>
    <dbReference type="NCBI Taxonomy" id="42251"/>
    <lineage>
        <taxon>Eukaryota</taxon>
        <taxon>Fungi</taxon>
        <taxon>Dikarya</taxon>
        <taxon>Ascomycota</taxon>
        <taxon>Pezizomycotina</taxon>
        <taxon>Pezizomycetes</taxon>
        <taxon>Pezizales</taxon>
        <taxon>Tuberaceae</taxon>
        <taxon>Tuber</taxon>
    </lineage>
</organism>
<dbReference type="InterPro" id="IPR050325">
    <property type="entry name" value="Prot/Nucl_acid_deglycase"/>
</dbReference>
<evidence type="ECO:0000256" key="5">
    <source>
        <dbReference type="ARBA" id="ARBA00048082"/>
    </source>
</evidence>
<keyword evidence="7" id="KW-0808">Transferase</keyword>
<evidence type="ECO:0000313" key="8">
    <source>
        <dbReference type="Proteomes" id="UP000244722"/>
    </source>
</evidence>
<gene>
    <name evidence="7" type="ORF">B9Z19DRAFT_1137747</name>
</gene>
<keyword evidence="8" id="KW-1185">Reference proteome</keyword>
<dbReference type="CDD" id="cd03141">
    <property type="entry name" value="GATase1_Hsp31_like"/>
    <property type="match status" value="1"/>
</dbReference>
<keyword evidence="2" id="KW-0346">Stress response</keyword>
<keyword evidence="3" id="KW-0456">Lyase</keyword>
<protein>
    <recommendedName>
        <fullName evidence="1">D-lactate dehydratase</fullName>
        <ecNumber evidence="1">4.2.1.130</ecNumber>
    </recommendedName>
</protein>
<dbReference type="SUPFAM" id="SSF52317">
    <property type="entry name" value="Class I glutamine amidotransferase-like"/>
    <property type="match status" value="1"/>
</dbReference>
<dbReference type="STRING" id="42251.A0A2T6ZA94"/>
<dbReference type="EMBL" id="NESQ01000550">
    <property type="protein sequence ID" value="PUU72393.1"/>
    <property type="molecule type" value="Genomic_DNA"/>
</dbReference>
<dbReference type="PANTHER" id="PTHR48094">
    <property type="entry name" value="PROTEIN/NUCLEIC ACID DEGLYCASE DJ-1-RELATED"/>
    <property type="match status" value="1"/>
</dbReference>
<dbReference type="Pfam" id="PF01965">
    <property type="entry name" value="DJ-1_PfpI"/>
    <property type="match status" value="1"/>
</dbReference>
<dbReference type="InterPro" id="IPR002818">
    <property type="entry name" value="DJ-1/PfpI"/>
</dbReference>
<dbReference type="OrthoDB" id="543156at2759"/>
<proteinExistence type="inferred from homology"/>
<dbReference type="GO" id="GO:0005737">
    <property type="term" value="C:cytoplasm"/>
    <property type="evidence" value="ECO:0007669"/>
    <property type="project" value="TreeGrafter"/>
</dbReference>
<comment type="catalytic activity">
    <reaction evidence="5">
        <text>methylglyoxal + H2O = (R)-lactate + H(+)</text>
        <dbReference type="Rhea" id="RHEA:27754"/>
        <dbReference type="ChEBI" id="CHEBI:15377"/>
        <dbReference type="ChEBI" id="CHEBI:15378"/>
        <dbReference type="ChEBI" id="CHEBI:16004"/>
        <dbReference type="ChEBI" id="CHEBI:17158"/>
        <dbReference type="EC" id="4.2.1.130"/>
    </reaction>
</comment>